<dbReference type="InterPro" id="IPR017972">
    <property type="entry name" value="Cyt_P450_CS"/>
</dbReference>
<proteinExistence type="inferred from homology"/>
<dbReference type="Pfam" id="PF00067">
    <property type="entry name" value="p450"/>
    <property type="match status" value="2"/>
</dbReference>
<evidence type="ECO:0000256" key="3">
    <source>
        <dbReference type="ARBA" id="ARBA00022723"/>
    </source>
</evidence>
<dbReference type="AlphaFoldDB" id="A0A402A966"/>
<evidence type="ECO:0000256" key="1">
    <source>
        <dbReference type="ARBA" id="ARBA00010617"/>
    </source>
</evidence>
<sequence>MLETSKDFGQDFDHMTPAFSHNMATVTAALRQSCPIAHSDKYGGFWILSCYNDVLEVLRDAKMFSSQKGTAIPEQEREIPSLPVESDPPDHTHYRSLLNSWLAARRITTYEDSIRQFVTEHINDFIEQGTCDLVESLATRLPISITPIIMGIEAKDWPIYIQYIKQIMLTEEESHTEENSKIRQSFLHYMLKEIERRRIKPRNDFLTTLVTAQSEGKILSGKEIVSMMLAMLAAGLEPTKNALGNLLLTLCEYPSLRQFLLADPAAIPLFVEECLRYNAPLQYVARTPHQCTAIHGQAIDADEKLFLLLGSANHDEGQFHAADQFLPDRQQNRHLAFGQGIHFCVGASLARLEMRIVTEEILRRLPDFQLCAPVQREFSVGQVYGPPTLPVVFTPGQVE</sequence>
<dbReference type="PROSITE" id="PS00086">
    <property type="entry name" value="CYTOCHROME_P450"/>
    <property type="match status" value="1"/>
</dbReference>
<keyword evidence="3 7" id="KW-0479">Metal-binding</keyword>
<evidence type="ECO:0000256" key="5">
    <source>
        <dbReference type="ARBA" id="ARBA00023004"/>
    </source>
</evidence>
<evidence type="ECO:0000256" key="6">
    <source>
        <dbReference type="ARBA" id="ARBA00023033"/>
    </source>
</evidence>
<reference evidence="9" key="1">
    <citation type="submission" date="2018-12" db="EMBL/GenBank/DDBJ databases">
        <title>Tengunoibacter tsumagoiensis gen. nov., sp. nov., Dictyobacter kobayashii sp. nov., D. alpinus sp. nov., and D. joshuensis sp. nov. and description of Dictyobacteraceae fam. nov. within the order Ktedonobacterales isolated from Tengu-no-mugimeshi.</title>
        <authorList>
            <person name="Wang C.M."/>
            <person name="Zheng Y."/>
            <person name="Sakai Y."/>
            <person name="Toyoda A."/>
            <person name="Minakuchi Y."/>
            <person name="Abe K."/>
            <person name="Yokota A."/>
            <person name="Yabe S."/>
        </authorList>
    </citation>
    <scope>NUCLEOTIDE SEQUENCE [LARGE SCALE GENOMIC DNA]</scope>
    <source>
        <strain evidence="9">Uno3</strain>
    </source>
</reference>
<dbReference type="RefSeq" id="WP_126583139.1">
    <property type="nucleotide sequence ID" value="NZ_BIFR01000002.1"/>
</dbReference>
<dbReference type="FunFam" id="1.10.630.10:FF:000018">
    <property type="entry name" value="Cytochrome P450 monooxygenase"/>
    <property type="match status" value="1"/>
</dbReference>
<evidence type="ECO:0000313" key="9">
    <source>
        <dbReference type="Proteomes" id="UP000287352"/>
    </source>
</evidence>
<dbReference type="EMBL" id="BIFR01000002">
    <property type="protein sequence ID" value="GCE15717.1"/>
    <property type="molecule type" value="Genomic_DNA"/>
</dbReference>
<dbReference type="GO" id="GO:0020037">
    <property type="term" value="F:heme binding"/>
    <property type="evidence" value="ECO:0007669"/>
    <property type="project" value="InterPro"/>
</dbReference>
<protein>
    <submittedName>
        <fullName evidence="8">Cytochrome P450</fullName>
    </submittedName>
</protein>
<dbReference type="InterPro" id="IPR036396">
    <property type="entry name" value="Cyt_P450_sf"/>
</dbReference>
<dbReference type="GO" id="GO:0016705">
    <property type="term" value="F:oxidoreductase activity, acting on paired donors, with incorporation or reduction of molecular oxygen"/>
    <property type="evidence" value="ECO:0007669"/>
    <property type="project" value="InterPro"/>
</dbReference>
<dbReference type="InterPro" id="IPR002397">
    <property type="entry name" value="Cyt_P450_B"/>
</dbReference>
<dbReference type="PRINTS" id="PR00359">
    <property type="entry name" value="BP450"/>
</dbReference>
<dbReference type="PANTHER" id="PTHR46696:SF6">
    <property type="entry name" value="P450, PUTATIVE (EUROFUNG)-RELATED"/>
    <property type="match status" value="1"/>
</dbReference>
<evidence type="ECO:0000256" key="2">
    <source>
        <dbReference type="ARBA" id="ARBA00022617"/>
    </source>
</evidence>
<organism evidence="8 9">
    <name type="scientific">Tengunoibacter tsumagoiensis</name>
    <dbReference type="NCBI Taxonomy" id="2014871"/>
    <lineage>
        <taxon>Bacteria</taxon>
        <taxon>Bacillati</taxon>
        <taxon>Chloroflexota</taxon>
        <taxon>Ktedonobacteria</taxon>
        <taxon>Ktedonobacterales</taxon>
        <taxon>Dictyobacteraceae</taxon>
        <taxon>Tengunoibacter</taxon>
    </lineage>
</organism>
<comment type="similarity">
    <text evidence="1 7">Belongs to the cytochrome P450 family.</text>
</comment>
<dbReference type="OrthoDB" id="9801155at2"/>
<name>A0A402A966_9CHLR</name>
<evidence type="ECO:0000256" key="4">
    <source>
        <dbReference type="ARBA" id="ARBA00023002"/>
    </source>
</evidence>
<dbReference type="SUPFAM" id="SSF48264">
    <property type="entry name" value="Cytochrome P450"/>
    <property type="match status" value="1"/>
</dbReference>
<dbReference type="GO" id="GO:0005506">
    <property type="term" value="F:iron ion binding"/>
    <property type="evidence" value="ECO:0007669"/>
    <property type="project" value="InterPro"/>
</dbReference>
<keyword evidence="5 7" id="KW-0408">Iron</keyword>
<evidence type="ECO:0000256" key="7">
    <source>
        <dbReference type="RuleBase" id="RU000461"/>
    </source>
</evidence>
<dbReference type="Proteomes" id="UP000287352">
    <property type="component" value="Unassembled WGS sequence"/>
</dbReference>
<evidence type="ECO:0000313" key="8">
    <source>
        <dbReference type="EMBL" id="GCE15717.1"/>
    </source>
</evidence>
<keyword evidence="4 7" id="KW-0560">Oxidoreductase</keyword>
<keyword evidence="2 7" id="KW-0349">Heme</keyword>
<dbReference type="Gene3D" id="1.10.630.10">
    <property type="entry name" value="Cytochrome P450"/>
    <property type="match status" value="1"/>
</dbReference>
<gene>
    <name evidence="8" type="ORF">KTT_55760</name>
</gene>
<dbReference type="PANTHER" id="PTHR46696">
    <property type="entry name" value="P450, PUTATIVE (EUROFUNG)-RELATED"/>
    <property type="match status" value="1"/>
</dbReference>
<dbReference type="InterPro" id="IPR001128">
    <property type="entry name" value="Cyt_P450"/>
</dbReference>
<keyword evidence="6 7" id="KW-0503">Monooxygenase</keyword>
<keyword evidence="9" id="KW-1185">Reference proteome</keyword>
<dbReference type="GO" id="GO:0004497">
    <property type="term" value="F:monooxygenase activity"/>
    <property type="evidence" value="ECO:0007669"/>
    <property type="project" value="UniProtKB-KW"/>
</dbReference>
<accession>A0A402A966</accession>
<comment type="caution">
    <text evidence="8">The sequence shown here is derived from an EMBL/GenBank/DDBJ whole genome shotgun (WGS) entry which is preliminary data.</text>
</comment>